<gene>
    <name evidence="3" type="ORF">F2Q68_00035654</name>
</gene>
<dbReference type="EMBL" id="QGKW02001988">
    <property type="protein sequence ID" value="KAF2554005.1"/>
    <property type="molecule type" value="Genomic_DNA"/>
</dbReference>
<evidence type="ECO:0000313" key="4">
    <source>
        <dbReference type="Proteomes" id="UP000712281"/>
    </source>
</evidence>
<feature type="region of interest" description="Disordered" evidence="1">
    <location>
        <begin position="161"/>
        <end position="188"/>
    </location>
</feature>
<reference evidence="3" key="1">
    <citation type="submission" date="2019-12" db="EMBL/GenBank/DDBJ databases">
        <title>Genome sequencing and annotation of Brassica cretica.</title>
        <authorList>
            <person name="Studholme D.J."/>
            <person name="Sarris P.F."/>
        </authorList>
    </citation>
    <scope>NUCLEOTIDE SEQUENCE</scope>
    <source>
        <strain evidence="3">PFS-001/15</strain>
        <tissue evidence="3">Leaf</tissue>
    </source>
</reference>
<keyword evidence="2" id="KW-0472">Membrane</keyword>
<evidence type="ECO:0000256" key="1">
    <source>
        <dbReference type="SAM" id="MobiDB-lite"/>
    </source>
</evidence>
<proteinExistence type="predicted"/>
<dbReference type="AlphaFoldDB" id="A0A8S9H5Z8"/>
<evidence type="ECO:0000313" key="3">
    <source>
        <dbReference type="EMBL" id="KAF2554005.1"/>
    </source>
</evidence>
<name>A0A8S9H5Z8_BRACR</name>
<evidence type="ECO:0000256" key="2">
    <source>
        <dbReference type="SAM" id="Phobius"/>
    </source>
</evidence>
<organism evidence="3 4">
    <name type="scientific">Brassica cretica</name>
    <name type="common">Mustard</name>
    <dbReference type="NCBI Taxonomy" id="69181"/>
    <lineage>
        <taxon>Eukaryota</taxon>
        <taxon>Viridiplantae</taxon>
        <taxon>Streptophyta</taxon>
        <taxon>Embryophyta</taxon>
        <taxon>Tracheophyta</taxon>
        <taxon>Spermatophyta</taxon>
        <taxon>Magnoliopsida</taxon>
        <taxon>eudicotyledons</taxon>
        <taxon>Gunneridae</taxon>
        <taxon>Pentapetalae</taxon>
        <taxon>rosids</taxon>
        <taxon>malvids</taxon>
        <taxon>Brassicales</taxon>
        <taxon>Brassicaceae</taxon>
        <taxon>Brassiceae</taxon>
        <taxon>Brassica</taxon>
    </lineage>
</organism>
<sequence>MSPFHNRSERFGFNQMVLIFYLDMYFVCSIKIWIRLIRGDYCPRECARQGFAVGLTLHVSLISSINVESLLKLISDSLSVSSWTRFGLVELVGLIWTDSDKAAGLVIQDQLVNVWTDRAVGTARSYWKTVKDGYSLIRNCPRAVTDGFGAQKQLWDGYGRTDEREREIPRQVDSGRKDRESWPESGSGSQLLAAGLSGALRLRLIQTRSDRDWDTDWIEGMERGRQGLSEAVIGCMVLGCDSGGTGSGVLRMASVLSVLDGWLETKPSLLVYLGYMGMVG</sequence>
<dbReference type="Proteomes" id="UP000712281">
    <property type="component" value="Unassembled WGS sequence"/>
</dbReference>
<keyword evidence="2" id="KW-1133">Transmembrane helix</keyword>
<feature type="transmembrane region" description="Helical" evidence="2">
    <location>
        <begin position="12"/>
        <end position="34"/>
    </location>
</feature>
<feature type="compositionally biased region" description="Basic and acidic residues" evidence="1">
    <location>
        <begin position="161"/>
        <end position="182"/>
    </location>
</feature>
<protein>
    <submittedName>
        <fullName evidence="3">Uncharacterized protein</fullName>
    </submittedName>
</protein>
<accession>A0A8S9H5Z8</accession>
<keyword evidence="2" id="KW-0812">Transmembrane</keyword>
<comment type="caution">
    <text evidence="3">The sequence shown here is derived from an EMBL/GenBank/DDBJ whole genome shotgun (WGS) entry which is preliminary data.</text>
</comment>